<reference evidence="3 4" key="1">
    <citation type="submission" date="2019-12" db="EMBL/GenBank/DDBJ databases">
        <title>Roseobacter cerasinus sp. nov., isolated from seawater around aquaculture.</title>
        <authorList>
            <person name="Muramatsu S."/>
            <person name="Takabe Y."/>
            <person name="Mori K."/>
            <person name="Takaichi S."/>
            <person name="Hanada S."/>
        </authorList>
    </citation>
    <scope>NUCLEOTIDE SEQUENCE [LARGE SCALE GENOMIC DNA]</scope>
    <source>
        <strain evidence="3 4">AI77</strain>
    </source>
</reference>
<comment type="caution">
    <text evidence="3">The sequence shown here is derived from an EMBL/GenBank/DDBJ whole genome shotgun (WGS) entry which is preliminary data.</text>
</comment>
<evidence type="ECO:0000256" key="1">
    <source>
        <dbReference type="SAM" id="MobiDB-lite"/>
    </source>
</evidence>
<dbReference type="InterPro" id="IPR007314">
    <property type="entry name" value="Cofac_haem-bd_dom"/>
</dbReference>
<dbReference type="EMBL" id="BLIV01000004">
    <property type="protein sequence ID" value="GFE50610.1"/>
    <property type="molecule type" value="Genomic_DNA"/>
</dbReference>
<dbReference type="Gene3D" id="3.40.50.11550">
    <property type="match status" value="1"/>
</dbReference>
<proteinExistence type="predicted"/>
<sequence>MLTPEQADRVTPDDRTSQDDLAVALDWTASGWPDFAMYYPIFAAAPDAVIYGAGVPRDQVQGAMHEDIVSLFGLDSAARFGLDQPLPEVEQAEREQMHAEAHCNALPPELLPMMVSIQRLRDATLARAALTAHQDTGGPVIVITGNGHARADWGAPHYLDAADPKLSVFAFGQGEGGTTPAGTFSGVADGPTVDRGNPCDAFN</sequence>
<accession>A0A640VT57</accession>
<gene>
    <name evidence="3" type="ORF">So717_23630</name>
</gene>
<name>A0A640VT57_9RHOB</name>
<dbReference type="Proteomes" id="UP000436522">
    <property type="component" value="Unassembled WGS sequence"/>
</dbReference>
<feature type="domain" description="Haem-binding uptake Tiki superfamily ChaN" evidence="2">
    <location>
        <begin position="8"/>
        <end position="159"/>
    </location>
</feature>
<evidence type="ECO:0000313" key="3">
    <source>
        <dbReference type="EMBL" id="GFE50610.1"/>
    </source>
</evidence>
<evidence type="ECO:0000259" key="2">
    <source>
        <dbReference type="Pfam" id="PF04187"/>
    </source>
</evidence>
<protein>
    <recommendedName>
        <fullName evidence="2">Haem-binding uptake Tiki superfamily ChaN domain-containing protein</fullName>
    </recommendedName>
</protein>
<evidence type="ECO:0000313" key="4">
    <source>
        <dbReference type="Proteomes" id="UP000436522"/>
    </source>
</evidence>
<feature type="region of interest" description="Disordered" evidence="1">
    <location>
        <begin position="180"/>
        <end position="203"/>
    </location>
</feature>
<dbReference type="Pfam" id="PF04187">
    <property type="entry name" value="Cofac_haem_bdg"/>
    <property type="match status" value="1"/>
</dbReference>
<dbReference type="SUPFAM" id="SSF159501">
    <property type="entry name" value="EreA/ChaN-like"/>
    <property type="match status" value="1"/>
</dbReference>
<organism evidence="3 4">
    <name type="scientific">Roseobacter cerasinus</name>
    <dbReference type="NCBI Taxonomy" id="2602289"/>
    <lineage>
        <taxon>Bacteria</taxon>
        <taxon>Pseudomonadati</taxon>
        <taxon>Pseudomonadota</taxon>
        <taxon>Alphaproteobacteria</taxon>
        <taxon>Rhodobacterales</taxon>
        <taxon>Roseobacteraceae</taxon>
        <taxon>Roseobacter</taxon>
    </lineage>
</organism>
<keyword evidence="4" id="KW-1185">Reference proteome</keyword>
<dbReference type="AlphaFoldDB" id="A0A640VT57"/>